<dbReference type="InterPro" id="IPR036013">
    <property type="entry name" value="Band_7/SPFH_dom_sf"/>
</dbReference>
<dbReference type="Pfam" id="PF01145">
    <property type="entry name" value="Band_7"/>
    <property type="match status" value="1"/>
</dbReference>
<dbReference type="PANTHER" id="PTHR10264">
    <property type="entry name" value="BAND 7 PROTEIN-RELATED"/>
    <property type="match status" value="1"/>
</dbReference>
<organism evidence="3 4">
    <name type="scientific">Aquipuribacter hungaricus</name>
    <dbReference type="NCBI Taxonomy" id="545624"/>
    <lineage>
        <taxon>Bacteria</taxon>
        <taxon>Bacillati</taxon>
        <taxon>Actinomycetota</taxon>
        <taxon>Actinomycetes</taxon>
        <taxon>Micrococcales</taxon>
        <taxon>Intrasporangiaceae</taxon>
        <taxon>Aquipuribacter</taxon>
    </lineage>
</organism>
<dbReference type="SUPFAM" id="SSF117892">
    <property type="entry name" value="Band 7/SPFH domain"/>
    <property type="match status" value="1"/>
</dbReference>
<dbReference type="PANTHER" id="PTHR10264:SF83">
    <property type="entry name" value="BLL5629 PROTEIN"/>
    <property type="match status" value="1"/>
</dbReference>
<proteinExistence type="inferred from homology"/>
<comment type="caution">
    <text evidence="3">The sequence shown here is derived from an EMBL/GenBank/DDBJ whole genome shotgun (WGS) entry which is preliminary data.</text>
</comment>
<evidence type="ECO:0000313" key="4">
    <source>
        <dbReference type="Proteomes" id="UP001595685"/>
    </source>
</evidence>
<feature type="domain" description="Band 7" evidence="2">
    <location>
        <begin position="1"/>
        <end position="162"/>
    </location>
</feature>
<comment type="similarity">
    <text evidence="1">Belongs to the band 7/mec-2 family.</text>
</comment>
<gene>
    <name evidence="3" type="ORF">ACFOLH_02020</name>
</gene>
<dbReference type="InterPro" id="IPR001972">
    <property type="entry name" value="Stomatin_HflK_fam"/>
</dbReference>
<keyword evidence="4" id="KW-1185">Reference proteome</keyword>
<dbReference type="Gene3D" id="6.10.250.2090">
    <property type="match status" value="1"/>
</dbReference>
<dbReference type="PRINTS" id="PR00721">
    <property type="entry name" value="STOMATIN"/>
</dbReference>
<sequence length="229" mass="23861">MVTTTIDPGTFGVLRVDGATVGVLAPGRHRLPMAWRPWRRDVVRVDSRRSVVVVSGQEVASADVPGIKVSAAFTWQVVDPVRYLDASADPVDEVRLAVQVAVRDWAAASTLEELLAGRGAAGARLVPAVQAAGHDVGVQVREVVVRDVVVPVEVRRAAVAALTAQLEGRATVERARAETAALRSLANAGRLLADNPGLLQLRTVEAAASGGASVVVHLGTPVQGLTAST</sequence>
<reference evidence="4" key="1">
    <citation type="journal article" date="2019" name="Int. J. Syst. Evol. Microbiol.">
        <title>The Global Catalogue of Microorganisms (GCM) 10K type strain sequencing project: providing services to taxonomists for standard genome sequencing and annotation.</title>
        <authorList>
            <consortium name="The Broad Institute Genomics Platform"/>
            <consortium name="The Broad Institute Genome Sequencing Center for Infectious Disease"/>
            <person name="Wu L."/>
            <person name="Ma J."/>
        </authorList>
    </citation>
    <scope>NUCLEOTIDE SEQUENCE [LARGE SCALE GENOMIC DNA]</scope>
    <source>
        <strain evidence="4">NCAIM B.02333</strain>
    </source>
</reference>
<evidence type="ECO:0000256" key="1">
    <source>
        <dbReference type="ARBA" id="ARBA00008164"/>
    </source>
</evidence>
<name>A0ABV7WD21_9MICO</name>
<evidence type="ECO:0000313" key="3">
    <source>
        <dbReference type="EMBL" id="MFC3687113.1"/>
    </source>
</evidence>
<evidence type="ECO:0000259" key="2">
    <source>
        <dbReference type="SMART" id="SM00244"/>
    </source>
</evidence>
<dbReference type="RefSeq" id="WP_340294099.1">
    <property type="nucleotide sequence ID" value="NZ_JBBEOI010000138.1"/>
</dbReference>
<dbReference type="Proteomes" id="UP001595685">
    <property type="component" value="Unassembled WGS sequence"/>
</dbReference>
<dbReference type="SMART" id="SM00244">
    <property type="entry name" value="PHB"/>
    <property type="match status" value="1"/>
</dbReference>
<dbReference type="InterPro" id="IPR043202">
    <property type="entry name" value="Band-7_stomatin-like"/>
</dbReference>
<dbReference type="EMBL" id="JBHRWW010000001">
    <property type="protein sequence ID" value="MFC3687113.1"/>
    <property type="molecule type" value="Genomic_DNA"/>
</dbReference>
<protein>
    <submittedName>
        <fullName evidence="3">SPFH domain-containing protein</fullName>
    </submittedName>
</protein>
<accession>A0ABV7WD21</accession>
<dbReference type="Gene3D" id="3.30.479.30">
    <property type="entry name" value="Band 7 domain"/>
    <property type="match status" value="1"/>
</dbReference>
<dbReference type="InterPro" id="IPR001107">
    <property type="entry name" value="Band_7"/>
</dbReference>